<gene>
    <name evidence="4" type="ORF">FVP60_03825</name>
</gene>
<feature type="transmembrane region" description="Helical" evidence="1">
    <location>
        <begin position="232"/>
        <end position="249"/>
    </location>
</feature>
<organism evidence="4 5">
    <name type="scientific">Microbacterium mitrae</name>
    <dbReference type="NCBI Taxonomy" id="664640"/>
    <lineage>
        <taxon>Bacteria</taxon>
        <taxon>Bacillati</taxon>
        <taxon>Actinomycetota</taxon>
        <taxon>Actinomycetes</taxon>
        <taxon>Micrococcales</taxon>
        <taxon>Microbacteriaceae</taxon>
        <taxon>Microbacterium</taxon>
    </lineage>
</organism>
<keyword evidence="1" id="KW-0812">Transmembrane</keyword>
<keyword evidence="1" id="KW-1133">Transmembrane helix</keyword>
<evidence type="ECO:0000313" key="4">
    <source>
        <dbReference type="EMBL" id="TXK06105.1"/>
    </source>
</evidence>
<evidence type="ECO:0000256" key="1">
    <source>
        <dbReference type="SAM" id="Phobius"/>
    </source>
</evidence>
<keyword evidence="4" id="KW-0012">Acyltransferase</keyword>
<comment type="caution">
    <text evidence="4">The sequence shown here is derived from an EMBL/GenBank/DDBJ whole genome shotgun (WGS) entry which is preliminary data.</text>
</comment>
<dbReference type="GO" id="GO:0009103">
    <property type="term" value="P:lipopolysaccharide biosynthetic process"/>
    <property type="evidence" value="ECO:0007669"/>
    <property type="project" value="TreeGrafter"/>
</dbReference>
<feature type="transmembrane region" description="Helical" evidence="1">
    <location>
        <begin position="389"/>
        <end position="408"/>
    </location>
</feature>
<feature type="domain" description="Acyltransferase 3" evidence="2">
    <location>
        <begin position="21"/>
        <end position="367"/>
    </location>
</feature>
<evidence type="ECO:0000259" key="2">
    <source>
        <dbReference type="Pfam" id="PF01757"/>
    </source>
</evidence>
<dbReference type="InterPro" id="IPR050879">
    <property type="entry name" value="Acyltransferase_3"/>
</dbReference>
<name>A0A5C8HQ30_9MICO</name>
<feature type="transmembrane region" description="Helical" evidence="1">
    <location>
        <begin position="20"/>
        <end position="40"/>
    </location>
</feature>
<dbReference type="PANTHER" id="PTHR23028:SF53">
    <property type="entry name" value="ACYL_TRANSF_3 DOMAIN-CONTAINING PROTEIN"/>
    <property type="match status" value="1"/>
</dbReference>
<dbReference type="GO" id="GO:0016020">
    <property type="term" value="C:membrane"/>
    <property type="evidence" value="ECO:0007669"/>
    <property type="project" value="TreeGrafter"/>
</dbReference>
<feature type="transmembrane region" description="Helical" evidence="1">
    <location>
        <begin position="326"/>
        <end position="345"/>
    </location>
</feature>
<reference evidence="4 5" key="1">
    <citation type="submission" date="2019-08" db="EMBL/GenBank/DDBJ databases">
        <authorList>
            <person name="Dong K."/>
        </authorList>
    </citation>
    <scope>NUCLEOTIDE SEQUENCE [LARGE SCALE GENOMIC DNA]</scope>
    <source>
        <strain evidence="4 5">M4-8</strain>
    </source>
</reference>
<keyword evidence="5" id="KW-1185">Reference proteome</keyword>
<accession>A0A5C8HQ30</accession>
<dbReference type="Proteomes" id="UP000321196">
    <property type="component" value="Unassembled WGS sequence"/>
</dbReference>
<dbReference type="EMBL" id="VRSW01000001">
    <property type="protein sequence ID" value="TXK06105.1"/>
    <property type="molecule type" value="Genomic_DNA"/>
</dbReference>
<feature type="transmembrane region" description="Helical" evidence="1">
    <location>
        <begin position="261"/>
        <end position="279"/>
    </location>
</feature>
<feature type="transmembrane region" description="Helical" evidence="1">
    <location>
        <begin position="285"/>
        <end position="305"/>
    </location>
</feature>
<proteinExistence type="predicted"/>
<dbReference type="Pfam" id="PF01757">
    <property type="entry name" value="Acyl_transf_3"/>
    <property type="match status" value="1"/>
</dbReference>
<dbReference type="GO" id="GO:0016747">
    <property type="term" value="F:acyltransferase activity, transferring groups other than amino-acyl groups"/>
    <property type="evidence" value="ECO:0007669"/>
    <property type="project" value="InterPro"/>
</dbReference>
<feature type="transmembrane region" description="Helical" evidence="1">
    <location>
        <begin position="192"/>
        <end position="212"/>
    </location>
</feature>
<dbReference type="AlphaFoldDB" id="A0A5C8HQ30"/>
<dbReference type="RefSeq" id="WP_147824914.1">
    <property type="nucleotide sequence ID" value="NZ_BAAARG010000001.1"/>
</dbReference>
<keyword evidence="4" id="KW-0808">Transferase</keyword>
<dbReference type="OrthoDB" id="3404679at2"/>
<dbReference type="InterPro" id="IPR002656">
    <property type="entry name" value="Acyl_transf_3_dom"/>
</dbReference>
<dbReference type="InterPro" id="IPR043968">
    <property type="entry name" value="SGNH"/>
</dbReference>
<feature type="domain" description="SGNH" evidence="3">
    <location>
        <begin position="468"/>
        <end position="700"/>
    </location>
</feature>
<protein>
    <submittedName>
        <fullName evidence="4">Acyltransferase</fullName>
    </submittedName>
</protein>
<feature type="transmembrane region" description="Helical" evidence="1">
    <location>
        <begin position="162"/>
        <end position="180"/>
    </location>
</feature>
<keyword evidence="1" id="KW-0472">Membrane</keyword>
<dbReference type="PANTHER" id="PTHR23028">
    <property type="entry name" value="ACETYLTRANSFERASE"/>
    <property type="match status" value="1"/>
</dbReference>
<feature type="transmembrane region" description="Helical" evidence="1">
    <location>
        <begin position="89"/>
        <end position="108"/>
    </location>
</feature>
<sequence>MTTSSTRLPSPSRGKSRAFLYEVQALRAVAVLLVVVYHLWPGRLSGGFVGVDVFFVISGFLITAHLLTPLVETGKVALGRFWANRAWRLLPASLLVLVICWIFTFFAAPVSTASNALRQIGASSAYVVNWVLAGDAVDYLARDNEPTIVQHYWSLSVEEQFYLVWPVLLVAVCLILAVLARRRGKRSAAGRMTGLMIFASILIVVSLAYSIWTTHFWPSRAYFDTFARAWEFAAGGLLAMVVARFPAAIEKFRASHAVSTLGLPMLIGMAMILGSALLIDSATPFPSFWAAVPVVGALLVILGGMPSGRFLARITGARIVQFFGDISYSLYLWHWPIIIGFGQLAARKHSVLEGIAIFVIAVLLAWMTKVAVEDPVRKYGRARKSSWSALGLAATGAIVLVVASTVVVTQRAEAAAQQQEQRAESLVQTDGCVGANATLGNGECLTPFDVTPGASPVPAEQDLNPDWCLTWFDEDWRSCTFGDDSAPAAQTVAIVGDSHAAALTNPFGDWLADEGYKLETFTRFGCPALSPTPIGLRAQTPETEQACATWSERVIDELVQRDDILLVIFTSFESAYATPEEPGAVQLTSANIVESLSAVAASGKQVVLLRDFASTGAVDVPTCVAAAADPASECSVPLDIGYPATPFDEAIEALGNQIRVVSPRPATCDESACYAVVGDVLVYADDNHVSESFAKSLMPYLGRALIDAQPLDVSNQ</sequence>
<feature type="transmembrane region" description="Helical" evidence="1">
    <location>
        <begin position="46"/>
        <end position="68"/>
    </location>
</feature>
<dbReference type="Pfam" id="PF19040">
    <property type="entry name" value="SGNH"/>
    <property type="match status" value="1"/>
</dbReference>
<evidence type="ECO:0000259" key="3">
    <source>
        <dbReference type="Pfam" id="PF19040"/>
    </source>
</evidence>
<feature type="transmembrane region" description="Helical" evidence="1">
    <location>
        <begin position="351"/>
        <end position="368"/>
    </location>
</feature>
<evidence type="ECO:0000313" key="5">
    <source>
        <dbReference type="Proteomes" id="UP000321196"/>
    </source>
</evidence>